<evidence type="ECO:0000313" key="3">
    <source>
        <dbReference type="Proteomes" id="UP000438991"/>
    </source>
</evidence>
<evidence type="ECO:0000313" key="2">
    <source>
        <dbReference type="EMBL" id="MTW16799.1"/>
    </source>
</evidence>
<dbReference type="Proteomes" id="UP000438991">
    <property type="component" value="Unassembled WGS sequence"/>
</dbReference>
<dbReference type="Pfam" id="PF18480">
    <property type="entry name" value="DUF5615"/>
    <property type="match status" value="1"/>
</dbReference>
<proteinExistence type="predicted"/>
<dbReference type="InterPro" id="IPR041049">
    <property type="entry name" value="DUF5615"/>
</dbReference>
<dbReference type="RefSeq" id="WP_155479663.1">
    <property type="nucleotide sequence ID" value="NZ_WNKV01000007.1"/>
</dbReference>
<accession>A0A9X4XNI0</accession>
<sequence>MRLVVDMNLSPGWVGYLVAAGHEAVHWSEVGPGDAPDEVVLAWAATNGYVILTSDLDFGAILASTRGHGPSVVQLRSDTLAHGAIGNAVLRAIALAAGDLSRGALLSIEPGRARIRLLPFPPCDPA</sequence>
<dbReference type="EMBL" id="WNKV01000007">
    <property type="protein sequence ID" value="MTW16799.1"/>
    <property type="molecule type" value="Genomic_DNA"/>
</dbReference>
<reference evidence="2 3" key="1">
    <citation type="submission" date="2019-11" db="EMBL/GenBank/DDBJ databases">
        <title>Whole-genome sequence of Rhodoplanes serenus DSM 18633, type strain.</title>
        <authorList>
            <person name="Kyndt J.A."/>
            <person name="Meyer T.E."/>
        </authorList>
    </citation>
    <scope>NUCLEOTIDE SEQUENCE [LARGE SCALE GENOMIC DNA]</scope>
    <source>
        <strain evidence="2 3">DSM 18633</strain>
    </source>
</reference>
<dbReference type="AlphaFoldDB" id="A0A9X4XNI0"/>
<gene>
    <name evidence="2" type="ORF">GJ689_11345</name>
</gene>
<comment type="caution">
    <text evidence="2">The sequence shown here is derived from an EMBL/GenBank/DDBJ whole genome shotgun (WGS) entry which is preliminary data.</text>
</comment>
<feature type="domain" description="DUF5615" evidence="1">
    <location>
        <begin position="1"/>
        <end position="109"/>
    </location>
</feature>
<evidence type="ECO:0000259" key="1">
    <source>
        <dbReference type="Pfam" id="PF18480"/>
    </source>
</evidence>
<protein>
    <recommendedName>
        <fullName evidence="1">DUF5615 domain-containing protein</fullName>
    </recommendedName>
</protein>
<name>A0A9X4XNI0_9BRAD</name>
<organism evidence="2 3">
    <name type="scientific">Rhodoplanes serenus</name>
    <dbReference type="NCBI Taxonomy" id="200615"/>
    <lineage>
        <taxon>Bacteria</taxon>
        <taxon>Pseudomonadati</taxon>
        <taxon>Pseudomonadota</taxon>
        <taxon>Alphaproteobacteria</taxon>
        <taxon>Hyphomicrobiales</taxon>
        <taxon>Nitrobacteraceae</taxon>
        <taxon>Rhodoplanes</taxon>
    </lineage>
</organism>